<proteinExistence type="inferred from homology"/>
<dbReference type="Pfam" id="PF00201">
    <property type="entry name" value="UDPGT"/>
    <property type="match status" value="1"/>
</dbReference>
<dbReference type="AlphaFoldDB" id="A0A4S4END4"/>
<dbReference type="EMBL" id="SDRB02003408">
    <property type="protein sequence ID" value="THG17842.1"/>
    <property type="molecule type" value="Genomic_DNA"/>
</dbReference>
<feature type="compositionally biased region" description="Polar residues" evidence="4">
    <location>
        <begin position="1"/>
        <end position="17"/>
    </location>
</feature>
<keyword evidence="2" id="KW-0808">Transferase</keyword>
<name>A0A4S4END4_CAMSN</name>
<evidence type="ECO:0000256" key="3">
    <source>
        <dbReference type="ARBA" id="ARBA00023241"/>
    </source>
</evidence>
<accession>A0A4S4END4</accession>
<dbReference type="PROSITE" id="PS00375">
    <property type="entry name" value="UDPGT"/>
    <property type="match status" value="1"/>
</dbReference>
<keyword evidence="3" id="KW-0284">Flavonoid biosynthesis</keyword>
<dbReference type="Gene3D" id="3.40.50.2000">
    <property type="entry name" value="Glycogen Phosphorylase B"/>
    <property type="match status" value="3"/>
</dbReference>
<dbReference type="GO" id="GO:0080043">
    <property type="term" value="F:quercetin 3-O-glucosyltransferase activity"/>
    <property type="evidence" value="ECO:0007669"/>
    <property type="project" value="TreeGrafter"/>
</dbReference>
<organism evidence="5 6">
    <name type="scientific">Camellia sinensis var. sinensis</name>
    <name type="common">China tea</name>
    <dbReference type="NCBI Taxonomy" id="542762"/>
    <lineage>
        <taxon>Eukaryota</taxon>
        <taxon>Viridiplantae</taxon>
        <taxon>Streptophyta</taxon>
        <taxon>Embryophyta</taxon>
        <taxon>Tracheophyta</taxon>
        <taxon>Spermatophyta</taxon>
        <taxon>Magnoliopsida</taxon>
        <taxon>eudicotyledons</taxon>
        <taxon>Gunneridae</taxon>
        <taxon>Pentapetalae</taxon>
        <taxon>asterids</taxon>
        <taxon>Ericales</taxon>
        <taxon>Theaceae</taxon>
        <taxon>Camellia</taxon>
    </lineage>
</organism>
<dbReference type="FunFam" id="3.40.50.2000:FF:000055">
    <property type="entry name" value="Glycosyltransferase"/>
    <property type="match status" value="1"/>
</dbReference>
<reference evidence="5 6" key="1">
    <citation type="journal article" date="2018" name="Proc. Natl. Acad. Sci. U.S.A.">
        <title>Draft genome sequence of Camellia sinensis var. sinensis provides insights into the evolution of the tea genome and tea quality.</title>
        <authorList>
            <person name="Wei C."/>
            <person name="Yang H."/>
            <person name="Wang S."/>
            <person name="Zhao J."/>
            <person name="Liu C."/>
            <person name="Gao L."/>
            <person name="Xia E."/>
            <person name="Lu Y."/>
            <person name="Tai Y."/>
            <person name="She G."/>
            <person name="Sun J."/>
            <person name="Cao H."/>
            <person name="Tong W."/>
            <person name="Gao Q."/>
            <person name="Li Y."/>
            <person name="Deng W."/>
            <person name="Jiang X."/>
            <person name="Wang W."/>
            <person name="Chen Q."/>
            <person name="Zhang S."/>
            <person name="Li H."/>
            <person name="Wu J."/>
            <person name="Wang P."/>
            <person name="Li P."/>
            <person name="Shi C."/>
            <person name="Zheng F."/>
            <person name="Jian J."/>
            <person name="Huang B."/>
            <person name="Shan D."/>
            <person name="Shi M."/>
            <person name="Fang C."/>
            <person name="Yue Y."/>
            <person name="Li F."/>
            <person name="Li D."/>
            <person name="Wei S."/>
            <person name="Han B."/>
            <person name="Jiang C."/>
            <person name="Yin Y."/>
            <person name="Xia T."/>
            <person name="Zhang Z."/>
            <person name="Bennetzen J.L."/>
            <person name="Zhao S."/>
            <person name="Wan X."/>
        </authorList>
    </citation>
    <scope>NUCLEOTIDE SEQUENCE [LARGE SCALE GENOMIC DNA]</scope>
    <source>
        <strain evidence="6">cv. Shuchazao</strain>
        <tissue evidence="5">Leaf</tissue>
    </source>
</reference>
<evidence type="ECO:0000256" key="1">
    <source>
        <dbReference type="ARBA" id="ARBA00009995"/>
    </source>
</evidence>
<keyword evidence="6" id="KW-1185">Reference proteome</keyword>
<dbReference type="PANTHER" id="PTHR11926:SF1407">
    <property type="entry name" value="7-DEOXYLOGANETIN GLUCOSYLTRANSFERASE-LIKE"/>
    <property type="match status" value="1"/>
</dbReference>
<sequence>MPTRDMSSSKAQQQTHNPCPPHAVCIPYPAQGHINPMLKLAKLLHHKGFHITFINTEFNHRRLLKSQGPHSLSGTSSFRFETIPDGLPPSEADATQDILALCHSIMHNFIDPFRVLLDKLNEEAAASSDVPPVTCIVSDLTYPAQGHINPMLKLAKLLHHKGFHITFINTEFNHRRLLKSQGPHSLSGTSSFRFETIPDGLPPSEADATQDILALCHSIMHNFIDPFRVLLDKLNDEAAASSDVPPVTCIVSDLTMSFTQKVAEEVGIPAVFFFPASATALMGLVAYPQLIQKGIAPLKDASYLTNGYLDTVIDWIPGMNGIRLKDLPSFIRATELNVMTHFLLEAIDKAHEASAIIFNTFDALEHDVLEALSTMYPPIYPIGPLQFLLDQFPQNHLNSIGSSLWKEETECLSWLDSKQPNSVIYVNFGSITVLTPLQLIEFAWGLANSNQTFLWIIRPDLVVGDSAILPPDFVSETKERSLLASWCPQEQVLNHPAIGGFLTHSGWNSTLESICSGVPMLCWPFFADQQTNCWLCCGQWGVGMEINNDFKREEVERMVRELMAGERGKEMKRKVMEWKKLGEEATTCSVGSSYLNFEKMVRFVLMSAGSNQSS</sequence>
<evidence type="ECO:0000256" key="2">
    <source>
        <dbReference type="ARBA" id="ARBA00022679"/>
    </source>
</evidence>
<evidence type="ECO:0000256" key="4">
    <source>
        <dbReference type="SAM" id="MobiDB-lite"/>
    </source>
</evidence>
<comment type="caution">
    <text evidence="5">The sequence shown here is derived from an EMBL/GenBank/DDBJ whole genome shotgun (WGS) entry which is preliminary data.</text>
</comment>
<feature type="region of interest" description="Disordered" evidence="4">
    <location>
        <begin position="1"/>
        <end position="20"/>
    </location>
</feature>
<dbReference type="GO" id="GO:0009813">
    <property type="term" value="P:flavonoid biosynthetic process"/>
    <property type="evidence" value="ECO:0007669"/>
    <property type="project" value="UniProtKB-KW"/>
</dbReference>
<comment type="similarity">
    <text evidence="1">Belongs to the UDP-glycosyltransferase family.</text>
</comment>
<dbReference type="InterPro" id="IPR002213">
    <property type="entry name" value="UDP_glucos_trans"/>
</dbReference>
<protein>
    <submittedName>
        <fullName evidence="5">Uncharacterized protein</fullName>
    </submittedName>
</protein>
<dbReference type="PANTHER" id="PTHR11926">
    <property type="entry name" value="GLUCOSYL/GLUCURONOSYL TRANSFERASES"/>
    <property type="match status" value="1"/>
</dbReference>
<dbReference type="FunFam" id="3.40.50.2000:FF:000027">
    <property type="entry name" value="Glycosyltransferase"/>
    <property type="match status" value="1"/>
</dbReference>
<dbReference type="InterPro" id="IPR035595">
    <property type="entry name" value="UDP_glycos_trans_CS"/>
</dbReference>
<evidence type="ECO:0000313" key="6">
    <source>
        <dbReference type="Proteomes" id="UP000306102"/>
    </source>
</evidence>
<dbReference type="GO" id="GO:0080044">
    <property type="term" value="F:quercetin 7-O-glucosyltransferase activity"/>
    <property type="evidence" value="ECO:0007669"/>
    <property type="project" value="TreeGrafter"/>
</dbReference>
<evidence type="ECO:0000313" key="5">
    <source>
        <dbReference type="EMBL" id="THG17842.1"/>
    </source>
</evidence>
<dbReference type="SUPFAM" id="SSF53756">
    <property type="entry name" value="UDP-Glycosyltransferase/glycogen phosphorylase"/>
    <property type="match status" value="2"/>
</dbReference>
<dbReference type="CDD" id="cd03784">
    <property type="entry name" value="GT1_Gtf-like"/>
    <property type="match status" value="1"/>
</dbReference>
<dbReference type="Proteomes" id="UP000306102">
    <property type="component" value="Unassembled WGS sequence"/>
</dbReference>
<gene>
    <name evidence="5" type="ORF">TEA_011382</name>
</gene>